<protein>
    <submittedName>
        <fullName evidence="2">Uncharacterized protein</fullName>
    </submittedName>
</protein>
<feature type="region of interest" description="Disordered" evidence="1">
    <location>
        <begin position="321"/>
        <end position="388"/>
    </location>
</feature>
<evidence type="ECO:0000313" key="2">
    <source>
        <dbReference type="EMBL" id="PKK56478.1"/>
    </source>
</evidence>
<feature type="region of interest" description="Disordered" evidence="1">
    <location>
        <begin position="1"/>
        <end position="37"/>
    </location>
</feature>
<reference evidence="2 3" key="1">
    <citation type="submission" date="2016-04" db="EMBL/GenBank/DDBJ databases">
        <title>Genome analyses suggest a sexual origin of heterokaryosis in a supposedly ancient asexual fungus.</title>
        <authorList>
            <person name="Ropars J."/>
            <person name="Sedzielewska K."/>
            <person name="Noel J."/>
            <person name="Charron P."/>
            <person name="Farinelli L."/>
            <person name="Marton T."/>
            <person name="Kruger M."/>
            <person name="Pelin A."/>
            <person name="Brachmann A."/>
            <person name="Corradi N."/>
        </authorList>
    </citation>
    <scope>NUCLEOTIDE SEQUENCE [LARGE SCALE GENOMIC DNA]</scope>
    <source>
        <strain evidence="2 3">C2</strain>
    </source>
</reference>
<reference evidence="2 3" key="2">
    <citation type="submission" date="2017-10" db="EMBL/GenBank/DDBJ databases">
        <title>Extensive intraspecific genome diversity in a model arbuscular mycorrhizal fungus.</title>
        <authorList>
            <person name="Chen E.C.H."/>
            <person name="Morin E."/>
            <person name="Baudet D."/>
            <person name="Noel J."/>
            <person name="Ndikumana S."/>
            <person name="Charron P."/>
            <person name="St-Onge C."/>
            <person name="Giorgi J."/>
            <person name="Grigoriev I.V."/>
            <person name="Roux C."/>
            <person name="Martin F.M."/>
            <person name="Corradi N."/>
        </authorList>
    </citation>
    <scope>NUCLEOTIDE SEQUENCE [LARGE SCALE GENOMIC DNA]</scope>
    <source>
        <strain evidence="2 3">C2</strain>
    </source>
</reference>
<feature type="compositionally biased region" description="Polar residues" evidence="1">
    <location>
        <begin position="352"/>
        <end position="376"/>
    </location>
</feature>
<name>A0A2N1M4D6_9GLOM</name>
<accession>A0A2N1M4D6</accession>
<dbReference type="VEuPathDB" id="FungiDB:RhiirA1_457866"/>
<proteinExistence type="predicted"/>
<feature type="compositionally biased region" description="Pro residues" evidence="1">
    <location>
        <begin position="1"/>
        <end position="20"/>
    </location>
</feature>
<evidence type="ECO:0000256" key="1">
    <source>
        <dbReference type="SAM" id="MobiDB-lite"/>
    </source>
</evidence>
<gene>
    <name evidence="2" type="ORF">RhiirC2_858593</name>
</gene>
<comment type="caution">
    <text evidence="2">The sequence shown here is derived from an EMBL/GenBank/DDBJ whole genome shotgun (WGS) entry which is preliminary data.</text>
</comment>
<sequence length="388" mass="42542">MTTPPAPSVLNPDIPPPPRPVISAPSGDRPLSPTNTVGVLNKRSRTVSEDAMNVDITSPFAPAPNLISTVPSVITSPQNITTPVETVDASIHAPSNTSGKGKAVAFDIPERRPSPDGNAAAIKSAPSRYHTAAYLRDVPDTFKAKFTTNRSMCDEVDCSLSPQNLCHVCGRPGCSPSVCNPRTTWKVDDRLNKLYSRFNAGPRHGRQDSRQSRENSNSRSRSRSNSRSCNNNFSSSRSNNYNNNTNTSRPNTSQSRNRSTPTSPSDNPAHTLYQHIIDELKVQIKEIANTLHTLEETVSWMNDTITSHEYRLSELESMMNYDNPGDSDLYPPRDDHENQNHSYDNGWDDAPTQDTNSGLNLPLHTSPSLMDTSPDASFSALDPNSVLS</sequence>
<dbReference type="AlphaFoldDB" id="A0A2N1M4D6"/>
<feature type="non-terminal residue" evidence="2">
    <location>
        <position position="388"/>
    </location>
</feature>
<feature type="compositionally biased region" description="Low complexity" evidence="1">
    <location>
        <begin position="214"/>
        <end position="259"/>
    </location>
</feature>
<feature type="region of interest" description="Disordered" evidence="1">
    <location>
        <begin position="197"/>
        <end position="269"/>
    </location>
</feature>
<dbReference type="Proteomes" id="UP000233469">
    <property type="component" value="Unassembled WGS sequence"/>
</dbReference>
<organism evidence="2 3">
    <name type="scientific">Rhizophagus irregularis</name>
    <dbReference type="NCBI Taxonomy" id="588596"/>
    <lineage>
        <taxon>Eukaryota</taxon>
        <taxon>Fungi</taxon>
        <taxon>Fungi incertae sedis</taxon>
        <taxon>Mucoromycota</taxon>
        <taxon>Glomeromycotina</taxon>
        <taxon>Glomeromycetes</taxon>
        <taxon>Glomerales</taxon>
        <taxon>Glomeraceae</taxon>
        <taxon>Rhizophagus</taxon>
    </lineage>
</organism>
<evidence type="ECO:0000313" key="3">
    <source>
        <dbReference type="Proteomes" id="UP000233469"/>
    </source>
</evidence>
<dbReference type="EMBL" id="LLXL01005560">
    <property type="protein sequence ID" value="PKK56478.1"/>
    <property type="molecule type" value="Genomic_DNA"/>
</dbReference>